<evidence type="ECO:0008006" key="3">
    <source>
        <dbReference type="Google" id="ProtNLM"/>
    </source>
</evidence>
<proteinExistence type="predicted"/>
<dbReference type="InterPro" id="IPR053226">
    <property type="entry name" value="Pyrrolopyrazine_biosynth_F"/>
</dbReference>
<comment type="caution">
    <text evidence="1">The sequence shown here is derived from an EMBL/GenBank/DDBJ whole genome shotgun (WGS) entry which is preliminary data.</text>
</comment>
<dbReference type="GeneID" id="65093916"/>
<dbReference type="PANTHER" id="PTHR48419">
    <property type="entry name" value="SULFOTRANSFERASE DOMAIN-CONTAINING PROTEIN"/>
    <property type="match status" value="1"/>
</dbReference>
<name>A0A1L7U9T4_FUSMA</name>
<sequence>MAKGANSPQRPRYWLLTSPRTASNLLVKMLNLGEQNVRPAIHGGYFFLPSLPKHFLIAEKPMDTWTEEDSATVNKVIQECSQRFQDYIAAAEKEGQIIYVKEHSIMLNHPRIEDNHVNGSTGSQKEATPIPMKDIAQPTRSPLNLTLFPDEFLKTWNPTFLIRHPALMIPSLYRTCSGTMEWEGFKRPRKEPMAAEITTRWHRTLYDFYSEHFANDSIWPIVIDADDVMTCPQLVGKYAKLTGLDESKVRYSWDKAGEEVLNKLSHVEQRMLSSINASTTIDQSKVAGKVDIDQEAVKWKAEFGEEGAQKLERWVRDAMPDYEFLHSRRLRLEQE</sequence>
<dbReference type="Proteomes" id="UP000184255">
    <property type="component" value="Unassembled WGS sequence"/>
</dbReference>
<protein>
    <recommendedName>
        <fullName evidence="3">P-loop containing nucleoside triphosphate hydrolase protein</fullName>
    </recommendedName>
</protein>
<dbReference type="EMBL" id="FCQH01000014">
    <property type="protein sequence ID" value="CVL04241.1"/>
    <property type="molecule type" value="Genomic_DNA"/>
</dbReference>
<evidence type="ECO:0000313" key="1">
    <source>
        <dbReference type="EMBL" id="CVL04241.1"/>
    </source>
</evidence>
<dbReference type="RefSeq" id="XP_041688663.1">
    <property type="nucleotide sequence ID" value="XM_041823042.1"/>
</dbReference>
<dbReference type="AlphaFoldDB" id="A0A1L7U9T4"/>
<gene>
    <name evidence="1" type="ORF">FMAN_14671</name>
</gene>
<keyword evidence="2" id="KW-1185">Reference proteome</keyword>
<organism evidence="1 2">
    <name type="scientific">Fusarium mangiferae</name>
    <name type="common">Mango malformation disease fungus</name>
    <dbReference type="NCBI Taxonomy" id="192010"/>
    <lineage>
        <taxon>Eukaryota</taxon>
        <taxon>Fungi</taxon>
        <taxon>Dikarya</taxon>
        <taxon>Ascomycota</taxon>
        <taxon>Pezizomycotina</taxon>
        <taxon>Sordariomycetes</taxon>
        <taxon>Hypocreomycetidae</taxon>
        <taxon>Hypocreales</taxon>
        <taxon>Nectriaceae</taxon>
        <taxon>Fusarium</taxon>
        <taxon>Fusarium fujikuroi species complex</taxon>
    </lineage>
</organism>
<dbReference type="PANTHER" id="PTHR48419:SF1">
    <property type="entry name" value="SULFOTRANSFERASE DOMAIN-CONTAINING PROTEIN"/>
    <property type="match status" value="1"/>
</dbReference>
<accession>A0A1L7U9T4</accession>
<reference evidence="2" key="1">
    <citation type="journal article" date="2016" name="Genome Biol. Evol.">
        <title>Comparative 'omics' of the Fusarium fujikuroi species complex highlights differences in genetic potential and metabolite synthesis.</title>
        <authorList>
            <person name="Niehaus E.-M."/>
            <person name="Muensterkoetter M."/>
            <person name="Proctor R.H."/>
            <person name="Brown D.W."/>
            <person name="Sharon A."/>
            <person name="Idan Y."/>
            <person name="Oren-Young L."/>
            <person name="Sieber C.M."/>
            <person name="Novak O."/>
            <person name="Pencik A."/>
            <person name="Tarkowska D."/>
            <person name="Hromadova K."/>
            <person name="Freeman S."/>
            <person name="Maymon M."/>
            <person name="Elazar M."/>
            <person name="Youssef S.A."/>
            <person name="El-Shabrawy E.S.M."/>
            <person name="Shalaby A.B.A."/>
            <person name="Houterman P."/>
            <person name="Brock N.L."/>
            <person name="Burkhardt I."/>
            <person name="Tsavkelova E.A."/>
            <person name="Dickschat J.S."/>
            <person name="Galuszka P."/>
            <person name="Gueldener U."/>
            <person name="Tudzynski B."/>
        </authorList>
    </citation>
    <scope>NUCLEOTIDE SEQUENCE [LARGE SCALE GENOMIC DNA]</scope>
    <source>
        <strain evidence="2">MRC7560</strain>
    </source>
</reference>
<dbReference type="VEuPathDB" id="FungiDB:FMAN_14671"/>
<dbReference type="InterPro" id="IPR027417">
    <property type="entry name" value="P-loop_NTPase"/>
</dbReference>
<evidence type="ECO:0000313" key="2">
    <source>
        <dbReference type="Proteomes" id="UP000184255"/>
    </source>
</evidence>
<dbReference type="SUPFAM" id="SSF52540">
    <property type="entry name" value="P-loop containing nucleoside triphosphate hydrolases"/>
    <property type="match status" value="1"/>
</dbReference>